<dbReference type="SMART" id="SM00060">
    <property type="entry name" value="FN3"/>
    <property type="match status" value="4"/>
</dbReference>
<dbReference type="InterPro" id="IPR050713">
    <property type="entry name" value="RTP_Phos/Ushers"/>
</dbReference>
<sequence length="427" mass="48559">MINLMKATSLTALILLFSGCNNVFDNLNTPTTPRVNNAIESVDFNSIKSIPDIVSIGFEWQKVDDPKVIGYNFYRTDLQKDGKTLKLVKSIDNRYATHYVDKDLEPNTKYAYQISAKAADGSESRTTEAYITQTLPRIVPVSFAQAVSELPNRVKLLWRPHPDKRIQYYRIEKYNETINEWIHLKTVEQRLQVEYIDTGLDNNATYKYRIKAFTFNDVESAPTATLVGKTKALPKDVSNISVSNNLPKKINITWNASPSSDIISYEIHRSSYSVLGFSKIATVNADTLEYSDKINDDGRYYYYKVLAIDKDHLESKFNMDPKKGSTLGKPLKPVLTLAQIQGNKAILNWKAGDERAISYNVQKRIKVNFFEYKTVNINNINDLRFEDTDVLSGVEYKYSVQANGEFGLVSDRTDEASLTIPKSKSQQ</sequence>
<dbReference type="InterPro" id="IPR036116">
    <property type="entry name" value="FN3_sf"/>
</dbReference>
<evidence type="ECO:0000313" key="3">
    <source>
        <dbReference type="EMBL" id="QKE28967.1"/>
    </source>
</evidence>
<dbReference type="Gene3D" id="2.60.40.10">
    <property type="entry name" value="Immunoglobulins"/>
    <property type="match status" value="4"/>
</dbReference>
<dbReference type="Proteomes" id="UP000503483">
    <property type="component" value="Chromosome"/>
</dbReference>
<dbReference type="PROSITE" id="PS50853">
    <property type="entry name" value="FN3"/>
    <property type="match status" value="2"/>
</dbReference>
<feature type="domain" description="Fibronectin type-III" evidence="2">
    <location>
        <begin position="137"/>
        <end position="233"/>
    </location>
</feature>
<dbReference type="GO" id="GO:0016020">
    <property type="term" value="C:membrane"/>
    <property type="evidence" value="ECO:0007669"/>
    <property type="project" value="UniProtKB-SubCell"/>
</dbReference>
<feature type="chain" id="PRO_5026707789" evidence="1">
    <location>
        <begin position="24"/>
        <end position="427"/>
    </location>
</feature>
<reference evidence="3 4" key="1">
    <citation type="submission" date="2019-08" db="EMBL/GenBank/DDBJ databases">
        <title>Complete genome sequence of Arcobacter acticola.</title>
        <authorList>
            <person name="Miller W."/>
        </authorList>
    </citation>
    <scope>NUCLEOTIDE SEQUENCE [LARGE SCALE GENOMIC DNA]</scope>
    <source>
        <strain evidence="3 4">KCTC 52212</strain>
    </source>
</reference>
<dbReference type="AlphaFoldDB" id="A0A6M8EWR2"/>
<protein>
    <submittedName>
        <fullName evidence="3">Fibronectin type III domain-containing protein</fullName>
    </submittedName>
</protein>
<accession>A0A6M8EWR2</accession>
<dbReference type="EMBL" id="CP042652">
    <property type="protein sequence ID" value="QKE28967.1"/>
    <property type="molecule type" value="Genomic_DNA"/>
</dbReference>
<keyword evidence="4" id="KW-1185">Reference proteome</keyword>
<name>A0A6M8EWR2_9BACT</name>
<feature type="domain" description="Fibronectin type-III" evidence="2">
    <location>
        <begin position="329"/>
        <end position="423"/>
    </location>
</feature>
<dbReference type="InterPro" id="IPR003961">
    <property type="entry name" value="FN3_dom"/>
</dbReference>
<feature type="signal peptide" evidence="1">
    <location>
        <begin position="1"/>
        <end position="23"/>
    </location>
</feature>
<dbReference type="PANTHER" id="PTHR46957">
    <property type="entry name" value="CYTOKINE RECEPTOR"/>
    <property type="match status" value="1"/>
</dbReference>
<dbReference type="PROSITE" id="PS51257">
    <property type="entry name" value="PROKAR_LIPOPROTEIN"/>
    <property type="match status" value="1"/>
</dbReference>
<dbReference type="CDD" id="cd00063">
    <property type="entry name" value="FN3"/>
    <property type="match status" value="3"/>
</dbReference>
<dbReference type="RefSeq" id="WP_228720467.1">
    <property type="nucleotide sequence ID" value="NZ_CP042652.1"/>
</dbReference>
<dbReference type="InterPro" id="IPR013783">
    <property type="entry name" value="Ig-like_fold"/>
</dbReference>
<keyword evidence="1" id="KW-0732">Signal</keyword>
<dbReference type="PANTHER" id="PTHR46957:SF3">
    <property type="entry name" value="CYTOKINE RECEPTOR"/>
    <property type="match status" value="1"/>
</dbReference>
<gene>
    <name evidence="3" type="ORF">AACT_1816</name>
</gene>
<dbReference type="SUPFAM" id="SSF49265">
    <property type="entry name" value="Fibronectin type III"/>
    <property type="match status" value="3"/>
</dbReference>
<evidence type="ECO:0000313" key="4">
    <source>
        <dbReference type="Proteomes" id="UP000503483"/>
    </source>
</evidence>
<organism evidence="3 4">
    <name type="scientific">Arcobacter acticola</name>
    <dbReference type="NCBI Taxonomy" id="1849015"/>
    <lineage>
        <taxon>Bacteria</taxon>
        <taxon>Pseudomonadati</taxon>
        <taxon>Campylobacterota</taxon>
        <taxon>Epsilonproteobacteria</taxon>
        <taxon>Campylobacterales</taxon>
        <taxon>Arcobacteraceae</taxon>
        <taxon>Arcobacter</taxon>
    </lineage>
</organism>
<proteinExistence type="predicted"/>
<evidence type="ECO:0000256" key="1">
    <source>
        <dbReference type="SAM" id="SignalP"/>
    </source>
</evidence>
<dbReference type="KEGG" id="paco:AACT_1816"/>
<evidence type="ECO:0000259" key="2">
    <source>
        <dbReference type="PROSITE" id="PS50853"/>
    </source>
</evidence>